<protein>
    <submittedName>
        <fullName evidence="3">Uncharacterized protein</fullName>
    </submittedName>
</protein>
<organism evidence="3">
    <name type="scientific">uncultured Solirubrobacteraceae bacterium</name>
    <dbReference type="NCBI Taxonomy" id="1162706"/>
    <lineage>
        <taxon>Bacteria</taxon>
        <taxon>Bacillati</taxon>
        <taxon>Actinomycetota</taxon>
        <taxon>Thermoleophilia</taxon>
        <taxon>Solirubrobacterales</taxon>
        <taxon>Solirubrobacteraceae</taxon>
        <taxon>environmental samples</taxon>
    </lineage>
</organism>
<feature type="region of interest" description="Disordered" evidence="1">
    <location>
        <begin position="61"/>
        <end position="83"/>
    </location>
</feature>
<feature type="compositionally biased region" description="Basic and acidic residues" evidence="1">
    <location>
        <begin position="65"/>
        <end position="83"/>
    </location>
</feature>
<evidence type="ECO:0000256" key="1">
    <source>
        <dbReference type="SAM" id="MobiDB-lite"/>
    </source>
</evidence>
<dbReference type="AlphaFoldDB" id="A0A6J4T639"/>
<sequence>MRSGRHEGDWEMLQVGLGARGQPQVVTFAQHSWRQACAWGDVRHAGAAPVAYVAHASHATYPRSGTHDRPWPDPNDEARGDGARVRPALRVIEDARPAWVASPRRWGSSRAAWWNPVEQSSPVGPRFQEDRRWRAPAAWHAAARSCTARPPGYPWWAFAALAALVALALARRLRGRASPAC</sequence>
<keyword evidence="2" id="KW-0472">Membrane</keyword>
<name>A0A6J4T639_9ACTN</name>
<gene>
    <name evidence="3" type="ORF">AVDCRST_MAG67-2953</name>
</gene>
<proteinExistence type="predicted"/>
<feature type="transmembrane region" description="Helical" evidence="2">
    <location>
        <begin position="153"/>
        <end position="170"/>
    </location>
</feature>
<keyword evidence="2" id="KW-0812">Transmembrane</keyword>
<reference evidence="3" key="1">
    <citation type="submission" date="2020-02" db="EMBL/GenBank/DDBJ databases">
        <authorList>
            <person name="Meier V. D."/>
        </authorList>
    </citation>
    <scope>NUCLEOTIDE SEQUENCE</scope>
    <source>
        <strain evidence="3">AVDCRST_MAG67</strain>
    </source>
</reference>
<evidence type="ECO:0000313" key="3">
    <source>
        <dbReference type="EMBL" id="CAA9514594.1"/>
    </source>
</evidence>
<keyword evidence="2" id="KW-1133">Transmembrane helix</keyword>
<evidence type="ECO:0000256" key="2">
    <source>
        <dbReference type="SAM" id="Phobius"/>
    </source>
</evidence>
<dbReference type="EMBL" id="CADCVQ010000123">
    <property type="protein sequence ID" value="CAA9514594.1"/>
    <property type="molecule type" value="Genomic_DNA"/>
</dbReference>
<accession>A0A6J4T639</accession>